<feature type="compositionally biased region" description="Basic and acidic residues" evidence="6">
    <location>
        <begin position="421"/>
        <end position="438"/>
    </location>
</feature>
<protein>
    <recommendedName>
        <fullName evidence="8">WW domain-containing protein</fullName>
    </recommendedName>
</protein>
<dbReference type="PANTHER" id="PTHR13605:SF4">
    <property type="entry name" value="ER MEMBRANE PROTEIN COMPLEX SUBUNIT 7"/>
    <property type="match status" value="1"/>
</dbReference>
<dbReference type="Gene3D" id="2.20.70.10">
    <property type="match status" value="1"/>
</dbReference>
<feature type="domain" description="WW" evidence="8">
    <location>
        <begin position="312"/>
        <end position="346"/>
    </location>
</feature>
<dbReference type="VEuPathDB" id="FungiDB:UREG_04080"/>
<organism evidence="9 10">
    <name type="scientific">Uncinocarpus reesii (strain UAMH 1704)</name>
    <dbReference type="NCBI Taxonomy" id="336963"/>
    <lineage>
        <taxon>Eukaryota</taxon>
        <taxon>Fungi</taxon>
        <taxon>Dikarya</taxon>
        <taxon>Ascomycota</taxon>
        <taxon>Pezizomycotina</taxon>
        <taxon>Eurotiomycetes</taxon>
        <taxon>Eurotiomycetidae</taxon>
        <taxon>Onygenales</taxon>
        <taxon>Onygenaceae</taxon>
        <taxon>Uncinocarpus</taxon>
    </lineage>
</organism>
<evidence type="ECO:0000256" key="5">
    <source>
        <dbReference type="ARBA" id="ARBA00023136"/>
    </source>
</evidence>
<dbReference type="InterPro" id="IPR019008">
    <property type="entry name" value="Beta_sandwich_EMC7"/>
</dbReference>
<evidence type="ECO:0000256" key="7">
    <source>
        <dbReference type="SAM" id="SignalP"/>
    </source>
</evidence>
<dbReference type="EMBL" id="CH476616">
    <property type="protein sequence ID" value="EEP79234.1"/>
    <property type="molecule type" value="Genomic_DNA"/>
</dbReference>
<feature type="compositionally biased region" description="Low complexity" evidence="6">
    <location>
        <begin position="531"/>
        <end position="564"/>
    </location>
</feature>
<dbReference type="CDD" id="cd00201">
    <property type="entry name" value="WW"/>
    <property type="match status" value="1"/>
</dbReference>
<gene>
    <name evidence="9" type="ORF">UREG_04080</name>
</gene>
<dbReference type="STRING" id="336963.C4JMM2"/>
<feature type="chain" id="PRO_5002939370" description="WW domain-containing protein" evidence="7">
    <location>
        <begin position="23"/>
        <end position="649"/>
    </location>
</feature>
<feature type="signal peptide" evidence="7">
    <location>
        <begin position="1"/>
        <end position="22"/>
    </location>
</feature>
<dbReference type="Pfam" id="PF09430">
    <property type="entry name" value="EMC7_beta-sandw"/>
    <property type="match status" value="1"/>
</dbReference>
<evidence type="ECO:0000256" key="2">
    <source>
        <dbReference type="ARBA" id="ARBA00022692"/>
    </source>
</evidence>
<dbReference type="InterPro" id="IPR039163">
    <property type="entry name" value="EMC7"/>
</dbReference>
<evidence type="ECO:0000313" key="9">
    <source>
        <dbReference type="EMBL" id="EEP79234.1"/>
    </source>
</evidence>
<dbReference type="InterPro" id="IPR001202">
    <property type="entry name" value="WW_dom"/>
</dbReference>
<dbReference type="OMA" id="MHASSLY"/>
<evidence type="ECO:0000313" key="10">
    <source>
        <dbReference type="Proteomes" id="UP000002058"/>
    </source>
</evidence>
<evidence type="ECO:0000256" key="4">
    <source>
        <dbReference type="ARBA" id="ARBA00022989"/>
    </source>
</evidence>
<evidence type="ECO:0000256" key="1">
    <source>
        <dbReference type="ARBA" id="ARBA00004167"/>
    </source>
</evidence>
<feature type="compositionally biased region" description="Low complexity" evidence="6">
    <location>
        <begin position="482"/>
        <end position="495"/>
    </location>
</feature>
<keyword evidence="4" id="KW-1133">Transmembrane helix</keyword>
<dbReference type="SMART" id="SM00456">
    <property type="entry name" value="WW"/>
    <property type="match status" value="1"/>
</dbReference>
<keyword evidence="10" id="KW-1185">Reference proteome</keyword>
<dbReference type="eggNOG" id="KOG3306">
    <property type="taxonomic scope" value="Eukaryota"/>
</dbReference>
<feature type="region of interest" description="Disordered" evidence="6">
    <location>
        <begin position="341"/>
        <end position="564"/>
    </location>
</feature>
<dbReference type="InterPro" id="IPR036020">
    <property type="entry name" value="WW_dom_sf"/>
</dbReference>
<name>C4JMM2_UNCRE</name>
<dbReference type="InParanoid" id="C4JMM2"/>
<feature type="compositionally biased region" description="Polar residues" evidence="6">
    <location>
        <begin position="461"/>
        <end position="473"/>
    </location>
</feature>
<feature type="region of interest" description="Disordered" evidence="6">
    <location>
        <begin position="259"/>
        <end position="278"/>
    </location>
</feature>
<keyword evidence="3 7" id="KW-0732">Signal</keyword>
<dbReference type="GeneID" id="8444783"/>
<keyword evidence="5" id="KW-0472">Membrane</keyword>
<dbReference type="OrthoDB" id="27095at2759"/>
<dbReference type="PROSITE" id="PS50020">
    <property type="entry name" value="WW_DOMAIN_2"/>
    <property type="match status" value="1"/>
</dbReference>
<dbReference type="SUPFAM" id="SSF51045">
    <property type="entry name" value="WW domain"/>
    <property type="match status" value="1"/>
</dbReference>
<evidence type="ECO:0000259" key="8">
    <source>
        <dbReference type="PROSITE" id="PS50020"/>
    </source>
</evidence>
<comment type="subcellular location">
    <subcellularLocation>
        <location evidence="1">Membrane</location>
        <topology evidence="1">Single-pass membrane protein</topology>
    </subcellularLocation>
</comment>
<dbReference type="AlphaFoldDB" id="C4JMM2"/>
<keyword evidence="2" id="KW-0812">Transmembrane</keyword>
<evidence type="ECO:0000256" key="6">
    <source>
        <dbReference type="SAM" id="MobiDB-lite"/>
    </source>
</evidence>
<dbReference type="KEGG" id="ure:UREG_04080"/>
<feature type="compositionally biased region" description="Polar residues" evidence="6">
    <location>
        <begin position="398"/>
        <end position="412"/>
    </location>
</feature>
<evidence type="ECO:0000256" key="3">
    <source>
        <dbReference type="ARBA" id="ARBA00022729"/>
    </source>
</evidence>
<dbReference type="HOGENOM" id="CLU_423863_0_0_1"/>
<accession>C4JMM2</accession>
<dbReference type="Proteomes" id="UP000002058">
    <property type="component" value="Unassembled WGS sequence"/>
</dbReference>
<sequence>MHASSLYPLALAFLSLLSLSAATILTISIPASNLLPNPNTLPPSTHATLTTLTPKRALLKAPLTRSSTFIFPDLGSGSDSASSSRSPTSYLLDIHSRDYVFAPYRVDVGADGNVIGVWETFRGNPWDNKGVEKAVGTGSGPVHVDAKVLGKREFYEQRAGFSPLSLFKNPMILLAVFALGVTVGMPYLLENTYTVGIRELDSADHPIFPYVLVDPETREEFEKQRAKGVLPGSGSKKAAGPSFDLAGWMAGTSPSPIEVAREASTSAREGGSGQPAPSFNNISLSALNLPWNHSEKSLVFMSFAPPSGPPPPPVPEGWRAQYSDAYRQWYYVDLSTGVSQWDPPTMPTESVAQPPVRPPAASSSPPPSYEASGSGNTEAAATAAKADQKKGPLPEQPQLGSNNPYLSENSNRYPHETPVSPEKKDVKKSPDSGDDDARLAAQLQEEENERARQQGYDSVLEANNTEPRTSHSTRIPEPTLPSPSSSNQQQSKGKSGFFGKLLDKAKRHASSSASSSTSRLHAPHAPHAPHSPHASHAAYYSPSPQPQSQYMYPPQQQPFGGYAGYPQQGAGGYYGAPFPPQQGYVPHNRLGGRGGGGMGMAGAAALGMGGGLLGGALLANALDDDYGDGYQDGFGDGGDFGGGDFGGFD</sequence>
<reference evidence="10" key="1">
    <citation type="journal article" date="2009" name="Genome Res.">
        <title>Comparative genomic analyses of the human fungal pathogens Coccidioides and their relatives.</title>
        <authorList>
            <person name="Sharpton T.J."/>
            <person name="Stajich J.E."/>
            <person name="Rounsley S.D."/>
            <person name="Gardner M.J."/>
            <person name="Wortman J.R."/>
            <person name="Jordar V.S."/>
            <person name="Maiti R."/>
            <person name="Kodira C.D."/>
            <person name="Neafsey D.E."/>
            <person name="Zeng Q."/>
            <person name="Hung C.-Y."/>
            <person name="McMahan C."/>
            <person name="Muszewska A."/>
            <person name="Grynberg M."/>
            <person name="Mandel M.A."/>
            <person name="Kellner E.M."/>
            <person name="Barker B.M."/>
            <person name="Galgiani J.N."/>
            <person name="Orbach M.J."/>
            <person name="Kirkland T.N."/>
            <person name="Cole G.T."/>
            <person name="Henn M.R."/>
            <person name="Birren B.W."/>
            <person name="Taylor J.W."/>
        </authorList>
    </citation>
    <scope>NUCLEOTIDE SEQUENCE [LARGE SCALE GENOMIC DNA]</scope>
    <source>
        <strain evidence="10">UAMH 1704</strain>
    </source>
</reference>
<dbReference type="PROSITE" id="PS01159">
    <property type="entry name" value="WW_DOMAIN_1"/>
    <property type="match status" value="1"/>
</dbReference>
<feature type="compositionally biased region" description="Low complexity" evidence="6">
    <location>
        <begin position="350"/>
        <end position="385"/>
    </location>
</feature>
<dbReference type="GO" id="GO:0072546">
    <property type="term" value="C:EMC complex"/>
    <property type="evidence" value="ECO:0007669"/>
    <property type="project" value="TreeGrafter"/>
</dbReference>
<dbReference type="Pfam" id="PF00397">
    <property type="entry name" value="WW"/>
    <property type="match status" value="1"/>
</dbReference>
<dbReference type="PANTHER" id="PTHR13605">
    <property type="entry name" value="ER MEMBRANE PROTEIN COMPLEX SUBUNIT 7"/>
    <property type="match status" value="1"/>
</dbReference>
<proteinExistence type="predicted"/>
<dbReference type="RefSeq" id="XP_002544563.1">
    <property type="nucleotide sequence ID" value="XM_002544517.1"/>
</dbReference>